<dbReference type="RefSeq" id="WP_243535497.1">
    <property type="nucleotide sequence ID" value="NZ_CP093442.1"/>
</dbReference>
<reference evidence="1" key="1">
    <citation type="submission" date="2022-03" db="EMBL/GenBank/DDBJ databases">
        <title>Genome Identification and Characterization of new species Bdellovibrio reynosense LBG001 sp. nov. from a Mexico soil sample.</title>
        <authorList>
            <person name="Camilli A."/>
            <person name="Ajao Y."/>
            <person name="Guo X."/>
        </authorList>
    </citation>
    <scope>NUCLEOTIDE SEQUENCE</scope>
    <source>
        <strain evidence="1">LBG001</strain>
    </source>
</reference>
<dbReference type="Proteomes" id="UP000830116">
    <property type="component" value="Chromosome"/>
</dbReference>
<organism evidence="1 2">
    <name type="scientific">Bdellovibrio reynosensis</name>
    <dbReference type="NCBI Taxonomy" id="2835041"/>
    <lineage>
        <taxon>Bacteria</taxon>
        <taxon>Pseudomonadati</taxon>
        <taxon>Bdellovibrionota</taxon>
        <taxon>Bdellovibrionia</taxon>
        <taxon>Bdellovibrionales</taxon>
        <taxon>Pseudobdellovibrionaceae</taxon>
        <taxon>Bdellovibrio</taxon>
    </lineage>
</organism>
<gene>
    <name evidence="1" type="ORF">MNR06_09720</name>
</gene>
<evidence type="ECO:0000313" key="1">
    <source>
        <dbReference type="EMBL" id="UOE99976.1"/>
    </source>
</evidence>
<accession>A0ABY4C4V4</accession>
<evidence type="ECO:0000313" key="2">
    <source>
        <dbReference type="Proteomes" id="UP000830116"/>
    </source>
</evidence>
<proteinExistence type="predicted"/>
<sequence>MFKRPPTDTHFILLTLALVLVMAVPTFNTLVSNEEISEEDVLMVSTTLASRTPASVPAVAPMKVESALSNLTAFDLSCPKPGLEAISVTGSFVQFQGKNCLKNYKDGDVEIVNKSNGYTASVFSRGINKYQTDLIQLQKGENEIAIRYREGSGKAVEQIIRVRSSQI</sequence>
<keyword evidence="2" id="KW-1185">Reference proteome</keyword>
<dbReference type="EMBL" id="CP093442">
    <property type="protein sequence ID" value="UOE99976.1"/>
    <property type="molecule type" value="Genomic_DNA"/>
</dbReference>
<protein>
    <submittedName>
        <fullName evidence="1">Uncharacterized protein</fullName>
    </submittedName>
</protein>
<name>A0ABY4C4V4_9BACT</name>